<organism evidence="1 2">
    <name type="scientific">Chromobacterium fluminis</name>
    <dbReference type="NCBI Taxonomy" id="3044269"/>
    <lineage>
        <taxon>Bacteria</taxon>
        <taxon>Pseudomonadati</taxon>
        <taxon>Pseudomonadota</taxon>
        <taxon>Betaproteobacteria</taxon>
        <taxon>Neisseriales</taxon>
        <taxon>Chromobacteriaceae</taxon>
        <taxon>Chromobacterium</taxon>
    </lineage>
</organism>
<evidence type="ECO:0000313" key="2">
    <source>
        <dbReference type="Proteomes" id="UP001515641"/>
    </source>
</evidence>
<protein>
    <submittedName>
        <fullName evidence="1">Uncharacterized protein</fullName>
    </submittedName>
</protein>
<proteinExistence type="predicted"/>
<evidence type="ECO:0000313" key="1">
    <source>
        <dbReference type="EMBL" id="NHR06503.1"/>
    </source>
</evidence>
<dbReference type="Proteomes" id="UP001515641">
    <property type="component" value="Unassembled WGS sequence"/>
</dbReference>
<reference evidence="1 2" key="1">
    <citation type="submission" date="2020-03" db="EMBL/GenBank/DDBJ databases">
        <title>Draft genome sequence of environmentally isolated cultures.</title>
        <authorList>
            <person name="Wilson H.S."/>
            <person name="De Leon M.E."/>
        </authorList>
    </citation>
    <scope>NUCLEOTIDE SEQUENCE [LARGE SCALE GENOMIC DNA]</scope>
    <source>
        <strain evidence="1 2">HSC-31F16</strain>
    </source>
</reference>
<comment type="caution">
    <text evidence="1">The sequence shown here is derived from an EMBL/GenBank/DDBJ whole genome shotgun (WGS) entry which is preliminary data.</text>
</comment>
<dbReference type="EMBL" id="JAAOMA010000020">
    <property type="protein sequence ID" value="NHR06503.1"/>
    <property type="molecule type" value="Genomic_DNA"/>
</dbReference>
<sequence length="59" mass="6426">MVPTHKQIAAGQRRSLLAMQRKLQDMAAQWEDLDAYNAGTLADLAEKIGDTAGDLIEKG</sequence>
<gene>
    <name evidence="1" type="ORF">HA052_15020</name>
</gene>
<dbReference type="RefSeq" id="WP_166452493.1">
    <property type="nucleotide sequence ID" value="NZ_JAAOMA010000020.1"/>
</dbReference>
<accession>A0ABX0L678</accession>
<keyword evidence="2" id="KW-1185">Reference proteome</keyword>
<name>A0ABX0L678_9NEIS</name>